<name>A0A6A7K5B6_9FIRM</name>
<dbReference type="RefSeq" id="WP_152801202.1">
    <property type="nucleotide sequence ID" value="NZ_WHNX01000003.1"/>
</dbReference>
<keyword evidence="3" id="KW-1185">Reference proteome</keyword>
<organism evidence="2 3">
    <name type="scientific">Alkalibaculum sporogenes</name>
    <dbReference type="NCBI Taxonomy" id="2655001"/>
    <lineage>
        <taxon>Bacteria</taxon>
        <taxon>Bacillati</taxon>
        <taxon>Bacillota</taxon>
        <taxon>Clostridia</taxon>
        <taxon>Eubacteriales</taxon>
        <taxon>Eubacteriaceae</taxon>
        <taxon>Alkalibaculum</taxon>
    </lineage>
</organism>
<reference evidence="2 3" key="1">
    <citation type="submission" date="2019-10" db="EMBL/GenBank/DDBJ databases">
        <title>Alkalibaculum tamaniensis sp.nov., a new alkaliphilic acetogen, isolated on methoxylated aromatics from a mud volcano.</title>
        <authorList>
            <person name="Khomyakova M.A."/>
            <person name="Merkel A.Y."/>
            <person name="Bonch-Osmolovskaya E.A."/>
            <person name="Slobodkin A.I."/>
        </authorList>
    </citation>
    <scope>NUCLEOTIDE SEQUENCE [LARGE SCALE GENOMIC DNA]</scope>
    <source>
        <strain evidence="2 3">M08DMB</strain>
    </source>
</reference>
<keyword evidence="1" id="KW-0472">Membrane</keyword>
<dbReference type="Proteomes" id="UP000440004">
    <property type="component" value="Unassembled WGS sequence"/>
</dbReference>
<gene>
    <name evidence="2" type="ORF">GC105_02050</name>
</gene>
<dbReference type="AlphaFoldDB" id="A0A6A7K5B6"/>
<evidence type="ECO:0000313" key="2">
    <source>
        <dbReference type="EMBL" id="MPW24575.1"/>
    </source>
</evidence>
<proteinExistence type="predicted"/>
<evidence type="ECO:0000256" key="1">
    <source>
        <dbReference type="SAM" id="Phobius"/>
    </source>
</evidence>
<keyword evidence="1" id="KW-0812">Transmembrane</keyword>
<evidence type="ECO:0000313" key="3">
    <source>
        <dbReference type="Proteomes" id="UP000440004"/>
    </source>
</evidence>
<feature type="transmembrane region" description="Helical" evidence="1">
    <location>
        <begin position="12"/>
        <end position="29"/>
    </location>
</feature>
<comment type="caution">
    <text evidence="2">The sequence shown here is derived from an EMBL/GenBank/DDBJ whole genome shotgun (WGS) entry which is preliminary data.</text>
</comment>
<keyword evidence="1" id="KW-1133">Transmembrane helix</keyword>
<dbReference type="EMBL" id="WHNX01000003">
    <property type="protein sequence ID" value="MPW24575.1"/>
    <property type="molecule type" value="Genomic_DNA"/>
</dbReference>
<sequence length="243" mass="28683">MSIKNIRISKKIIYATVAFLIVILSLQLIKPAKFILNSVRAESIINQGYQLLEDPENTKPVIDINGVNITYGHLLFKAKEIEAYSTDIEGSDDQKYMNYAILDYSYKILMYTEISRENLKIENQPDNQEIFNYYNRIYEETLFAKKSPQLYGVAKVKQENIEKELDYYKMVYTIYLWLNQNQESVISEDDMITDEELIEYINELDKKLYSALNSAIKNAEITYYDESYNYIDKKFLENAFFVH</sequence>
<protein>
    <submittedName>
        <fullName evidence="2">Uncharacterized protein</fullName>
    </submittedName>
</protein>
<accession>A0A6A7K5B6</accession>